<evidence type="ECO:0000256" key="12">
    <source>
        <dbReference type="ARBA" id="ARBA00023242"/>
    </source>
</evidence>
<feature type="domain" description="Ig-like" evidence="19">
    <location>
        <begin position="4552"/>
        <end position="4635"/>
    </location>
</feature>
<feature type="domain" description="Ig-like" evidence="19">
    <location>
        <begin position="2719"/>
        <end position="2809"/>
    </location>
</feature>
<feature type="compositionally biased region" description="Basic and acidic residues" evidence="15">
    <location>
        <begin position="3140"/>
        <end position="3149"/>
    </location>
</feature>
<dbReference type="FunFam" id="2.60.40.10:FF:000345">
    <property type="entry name" value="Muscle M-line assembly protein unc-89"/>
    <property type="match status" value="4"/>
</dbReference>
<evidence type="ECO:0000256" key="7">
    <source>
        <dbReference type="ARBA" id="ARBA00022741"/>
    </source>
</evidence>
<dbReference type="FunFam" id="2.60.40.10:FF:000796">
    <property type="entry name" value="Muscle M-line assembly protein unc-89"/>
    <property type="match status" value="1"/>
</dbReference>
<dbReference type="InterPro" id="IPR036179">
    <property type="entry name" value="Ig-like_dom_sf"/>
</dbReference>
<dbReference type="InterPro" id="IPR001849">
    <property type="entry name" value="PH_domain"/>
</dbReference>
<evidence type="ECO:0000259" key="17">
    <source>
        <dbReference type="PROSITE" id="PS50010"/>
    </source>
</evidence>
<dbReference type="SUPFAM" id="SSF48065">
    <property type="entry name" value="DBL homology domain (DH-domain)"/>
    <property type="match status" value="1"/>
</dbReference>
<evidence type="ECO:0000256" key="9">
    <source>
        <dbReference type="ARBA" id="ARBA00023054"/>
    </source>
</evidence>
<evidence type="ECO:0000313" key="23">
    <source>
        <dbReference type="RefSeq" id="XP_006562194.1"/>
    </source>
</evidence>
<dbReference type="FunFam" id="2.60.40.10:FF:000873">
    <property type="entry name" value="Muscle M-line assembly protein unc-89"/>
    <property type="match status" value="1"/>
</dbReference>
<feature type="domain" description="Ig-like" evidence="19">
    <location>
        <begin position="4202"/>
        <end position="4290"/>
    </location>
</feature>
<evidence type="ECO:0000256" key="10">
    <source>
        <dbReference type="ARBA" id="ARBA00023157"/>
    </source>
</evidence>
<organism evidence="21">
    <name type="scientific">Apis mellifera</name>
    <name type="common">Honeybee</name>
    <dbReference type="NCBI Taxonomy" id="7460"/>
    <lineage>
        <taxon>Eukaryota</taxon>
        <taxon>Metazoa</taxon>
        <taxon>Ecdysozoa</taxon>
        <taxon>Arthropoda</taxon>
        <taxon>Hexapoda</taxon>
        <taxon>Insecta</taxon>
        <taxon>Pterygota</taxon>
        <taxon>Neoptera</taxon>
        <taxon>Endopterygota</taxon>
        <taxon>Hymenoptera</taxon>
        <taxon>Apocrita</taxon>
        <taxon>Aculeata</taxon>
        <taxon>Apoidea</taxon>
        <taxon>Anthophila</taxon>
        <taxon>Apidae</taxon>
        <taxon>Apis</taxon>
    </lineage>
</organism>
<keyword evidence="4" id="KW-0728">SH3 domain</keyword>
<accession>A0A7M7LMT7</accession>
<dbReference type="FunFam" id="2.60.40.10:FF:000425">
    <property type="entry name" value="Myosin light chain kinase"/>
    <property type="match status" value="2"/>
</dbReference>
<dbReference type="PANTHER" id="PTHR47633">
    <property type="entry name" value="IMMUNOGLOBULIN"/>
    <property type="match status" value="1"/>
</dbReference>
<dbReference type="InterPro" id="IPR000719">
    <property type="entry name" value="Prot_kinase_dom"/>
</dbReference>
<evidence type="ECO:0000256" key="2">
    <source>
        <dbReference type="ARBA" id="ARBA00004355"/>
    </source>
</evidence>
<evidence type="ECO:0000256" key="13">
    <source>
        <dbReference type="ARBA" id="ARBA00023319"/>
    </source>
</evidence>
<evidence type="ECO:0000256" key="14">
    <source>
        <dbReference type="ARBA" id="ARBA00037833"/>
    </source>
</evidence>
<feature type="region of interest" description="Disordered" evidence="15">
    <location>
        <begin position="3271"/>
        <end position="3306"/>
    </location>
</feature>
<feature type="domain" description="Protein kinase" evidence="18">
    <location>
        <begin position="5385"/>
        <end position="5639"/>
    </location>
</feature>
<dbReference type="GO" id="GO:0004672">
    <property type="term" value="F:protein kinase activity"/>
    <property type="evidence" value="ECO:0007669"/>
    <property type="project" value="InterPro"/>
</dbReference>
<dbReference type="InterPro" id="IPR003599">
    <property type="entry name" value="Ig_sub"/>
</dbReference>
<accession>A0A8B6Z000</accession>
<dbReference type="Gene3D" id="2.60.40.10">
    <property type="entry name" value="Immunoglobulins"/>
    <property type="match status" value="23"/>
</dbReference>
<dbReference type="SMART" id="SM00060">
    <property type="entry name" value="FN3"/>
    <property type="match status" value="2"/>
</dbReference>
<dbReference type="PROSITE" id="PS50853">
    <property type="entry name" value="FN3"/>
    <property type="match status" value="2"/>
</dbReference>
<feature type="domain" description="Ig-like" evidence="19">
    <location>
        <begin position="2531"/>
        <end position="2615"/>
    </location>
</feature>
<reference evidence="23" key="2">
    <citation type="submission" date="2025-04" db="UniProtKB">
        <authorList>
            <consortium name="RefSeq"/>
        </authorList>
    </citation>
    <scope>IDENTIFICATION</scope>
    <source>
        <strain evidence="23">DH4</strain>
        <tissue evidence="23">Whole body</tissue>
    </source>
</reference>
<dbReference type="FunFam" id="2.60.40.10:FF:000107">
    <property type="entry name" value="Myosin, light chain kinase a"/>
    <property type="match status" value="2"/>
</dbReference>
<dbReference type="FunFam" id="2.60.40.10:FF:000519">
    <property type="entry name" value="Muscle M-line assembly protein unc-89"/>
    <property type="match status" value="1"/>
</dbReference>
<evidence type="ECO:0000259" key="19">
    <source>
        <dbReference type="PROSITE" id="PS50835"/>
    </source>
</evidence>
<dbReference type="InterPro" id="IPR003598">
    <property type="entry name" value="Ig_sub2"/>
</dbReference>
<feature type="region of interest" description="Disordered" evidence="15">
    <location>
        <begin position="3140"/>
        <end position="3166"/>
    </location>
</feature>
<dbReference type="Pfam" id="PF07679">
    <property type="entry name" value="I-set"/>
    <property type="match status" value="21"/>
</dbReference>
<feature type="domain" description="Ig-like" evidence="19">
    <location>
        <begin position="4003"/>
        <end position="4093"/>
    </location>
</feature>
<dbReference type="Gene3D" id="3.30.200.20">
    <property type="entry name" value="Phosphorylase Kinase, domain 1"/>
    <property type="match status" value="2"/>
</dbReference>
<evidence type="ECO:0000259" key="18">
    <source>
        <dbReference type="PROSITE" id="PS50011"/>
    </source>
</evidence>
<feature type="compositionally biased region" description="Basic and acidic residues" evidence="15">
    <location>
        <begin position="3227"/>
        <end position="3237"/>
    </location>
</feature>
<feature type="domain" description="Ig-like" evidence="19">
    <location>
        <begin position="3406"/>
        <end position="3504"/>
    </location>
</feature>
<feature type="domain" description="Protein kinase" evidence="18">
    <location>
        <begin position="4672"/>
        <end position="4924"/>
    </location>
</feature>
<feature type="domain" description="Ig-like" evidence="19">
    <location>
        <begin position="3899"/>
        <end position="3989"/>
    </location>
</feature>
<feature type="region of interest" description="Disordered" evidence="15">
    <location>
        <begin position="199"/>
        <end position="246"/>
    </location>
</feature>
<reference evidence="21" key="1">
    <citation type="submission" date="2021-01" db="UniProtKB">
        <authorList>
            <consortium name="EnsemblMetazoa"/>
        </authorList>
    </citation>
    <scope>IDENTIFICATION</scope>
    <source>
        <strain evidence="21">DH4</strain>
    </source>
</reference>
<dbReference type="FunFam" id="2.60.40.10:FF:000032">
    <property type="entry name" value="palladin isoform X1"/>
    <property type="match status" value="2"/>
</dbReference>
<evidence type="ECO:0000256" key="5">
    <source>
        <dbReference type="ARBA" id="ARBA00022490"/>
    </source>
</evidence>
<feature type="compositionally biased region" description="Basic and acidic residues" evidence="15">
    <location>
        <begin position="200"/>
        <end position="213"/>
    </location>
</feature>
<dbReference type="Pfam" id="PF00069">
    <property type="entry name" value="Pkinase"/>
    <property type="match status" value="2"/>
</dbReference>
<feature type="region of interest" description="Disordered" evidence="15">
    <location>
        <begin position="1983"/>
        <end position="2066"/>
    </location>
</feature>
<feature type="domain" description="DH" evidence="17">
    <location>
        <begin position="1669"/>
        <end position="1851"/>
    </location>
</feature>
<feature type="domain" description="Ig-like" evidence="19">
    <location>
        <begin position="4099"/>
        <end position="4188"/>
    </location>
</feature>
<dbReference type="GO" id="GO:0031674">
    <property type="term" value="C:I band"/>
    <property type="evidence" value="ECO:0007669"/>
    <property type="project" value="UniProtKB-SubCell"/>
</dbReference>
<evidence type="ECO:0000259" key="20">
    <source>
        <dbReference type="PROSITE" id="PS50853"/>
    </source>
</evidence>
<dbReference type="FunFam" id="1.20.900.10:FF:000033">
    <property type="entry name" value="Muscle M-line assembly protein unc-89-like Protein"/>
    <property type="match status" value="1"/>
</dbReference>
<dbReference type="GO" id="GO:0031430">
    <property type="term" value="C:M band"/>
    <property type="evidence" value="ECO:0007669"/>
    <property type="project" value="UniProtKB-SubCell"/>
</dbReference>
<dbReference type="GO" id="GO:0008104">
    <property type="term" value="P:intracellular protein localization"/>
    <property type="evidence" value="ECO:0007669"/>
    <property type="project" value="UniProtKB-ARBA"/>
</dbReference>
<dbReference type="SMART" id="SM00325">
    <property type="entry name" value="RhoGEF"/>
    <property type="match status" value="1"/>
</dbReference>
<feature type="domain" description="PH" evidence="16">
    <location>
        <begin position="1863"/>
        <end position="1969"/>
    </location>
</feature>
<keyword evidence="6" id="KW-0677">Repeat</keyword>
<dbReference type="GO" id="GO:0005634">
    <property type="term" value="C:nucleus"/>
    <property type="evidence" value="ECO:0007669"/>
    <property type="project" value="UniProtKB-SubCell"/>
</dbReference>
<feature type="compositionally biased region" description="Basic and acidic residues" evidence="15">
    <location>
        <begin position="2026"/>
        <end position="2058"/>
    </location>
</feature>
<name>A0A7M7LMT7_APIME</name>
<feature type="domain" description="Ig-like" evidence="19">
    <location>
        <begin position="3307"/>
        <end position="3396"/>
    </location>
</feature>
<dbReference type="FunFam" id="2.60.40.10:FF:000145">
    <property type="entry name" value="Myosin light chain kinase, smooth muscle"/>
    <property type="match status" value="2"/>
</dbReference>
<dbReference type="Gene3D" id="1.20.900.10">
    <property type="entry name" value="Dbl homology (DH) domain"/>
    <property type="match status" value="1"/>
</dbReference>
<gene>
    <name evidence="21" type="primary">408830</name>
    <name evidence="23" type="synonym">LOC408830</name>
</gene>
<keyword evidence="13" id="KW-0393">Immunoglobulin domain</keyword>
<feature type="domain" description="Ig-like" evidence="19">
    <location>
        <begin position="2625"/>
        <end position="2714"/>
    </location>
</feature>
<feature type="domain" description="Ig-like" evidence="19">
    <location>
        <begin position="2294"/>
        <end position="2422"/>
    </location>
</feature>
<dbReference type="GO" id="GO:0045989">
    <property type="term" value="P:positive regulation of striated muscle contraction"/>
    <property type="evidence" value="ECO:0007669"/>
    <property type="project" value="UniProtKB-ARBA"/>
</dbReference>
<dbReference type="Pfam" id="PF00041">
    <property type="entry name" value="fn3"/>
    <property type="match status" value="2"/>
</dbReference>
<feature type="domain" description="Fibronectin type-III" evidence="20">
    <location>
        <begin position="4317"/>
        <end position="4417"/>
    </location>
</feature>
<dbReference type="SUPFAM" id="SSF49265">
    <property type="entry name" value="Fibronectin type III"/>
    <property type="match status" value="1"/>
</dbReference>
<dbReference type="GO" id="GO:0019899">
    <property type="term" value="F:enzyme binding"/>
    <property type="evidence" value="ECO:0007669"/>
    <property type="project" value="UniProtKB-ARBA"/>
</dbReference>
<dbReference type="Proteomes" id="UP000005203">
    <property type="component" value="Linkage group LG5"/>
</dbReference>
<dbReference type="InterPro" id="IPR055251">
    <property type="entry name" value="SOS1_NGEF_PH"/>
</dbReference>
<dbReference type="FunFam" id="2.60.40.10:FF:000031">
    <property type="entry name" value="Myosin-binding protein C, slow type"/>
    <property type="match status" value="1"/>
</dbReference>
<evidence type="ECO:0000256" key="1">
    <source>
        <dbReference type="ARBA" id="ARBA00004123"/>
    </source>
</evidence>
<feature type="domain" description="Ig-like" evidence="19">
    <location>
        <begin position="3509"/>
        <end position="3598"/>
    </location>
</feature>
<dbReference type="KEGG" id="ame:408830"/>
<evidence type="ECO:0000256" key="15">
    <source>
        <dbReference type="SAM" id="MobiDB-lite"/>
    </source>
</evidence>
<dbReference type="InterPro" id="IPR011993">
    <property type="entry name" value="PH-like_dom_sf"/>
</dbReference>
<dbReference type="CDD" id="cd00063">
    <property type="entry name" value="FN3"/>
    <property type="match status" value="2"/>
</dbReference>
<dbReference type="CDD" id="cd00096">
    <property type="entry name" value="Ig"/>
    <property type="match status" value="1"/>
</dbReference>
<dbReference type="Gene3D" id="2.30.29.30">
    <property type="entry name" value="Pleckstrin-homology domain (PH domain)/Phosphotyrosine-binding domain (PTB)"/>
    <property type="match status" value="1"/>
</dbReference>
<sequence>MSFCRITGRSRGLPKPNYFPLLPPISPADAKRFCRITGKSYGLPTHHYIPVLLGVHAHDKSRCRITNASGLGPHHYTAGYVLGEKKRHVVLKDYRYVFPVLEGEGEQQRALRDLLNTKHPPHDEEQSKFVYTVEERRCSLVFPSRLEAAVRDGDVRDVMVSRDRDTVLFRLKQGKNVSVDFKDLKDFENLYDGLGPSQEVVKERERSEAEARKTRGKRKRQGGLSHARKIFEEKERAAEEEEEEEEMRRAAKQLKLRTVREETREETWRHVDLEQARSRACDFISVASPLNGAERSLPETLDWNTFRDESEPLVRPIVDKLPDPVQVKPRVVACGAAASCTSPVSDGTAGFEAISIVKPLAPLRVEADAALQSAIRDMPADHLAEVAEVSAKLAKAGQRALERLPRAEEIPEVVERLGTGKVATMHKIKGLKLDVKSAQRFVAGQTVETANGPVFVPGQTLQTPRGPAFVPGLTVNTPEGPILVPGQILNSKEADGTETAVFVAGQTLATELGHRFVQGQTFHTSEGVRFVQGQTVLTEDGPKFVAGQVAEDGSFVPGQTIHTPDGARFVPGQTITDHRGEQVFVPGQSVKSGETWDFVPGQTIETSTGEARFVPGQTIPTCQGPQFVPGQYVTSDSGESYFMPGVIRETEEGNKSVFVPGMTLDTPKGQKFVEGQVVRTPVGEKFLPGRTRITENGIEFAAATTFDEVVFYDAGPTGMPIDPRTVNVPIQQQSEIFGHMVQTERGVEFYPESGTRRLPEGRRIVPGQLVRGGKDGPRFVPGVMTDEGFLPGQTVMTETGEQFVPGQVIDTRAGPKFVPGQMVETRTGAKFVPGQTVETGDGPRFVPGQIVETKAGPTFIPGQVISTDDEGSRFVPGQVVDTPEGPRFVPGRVVESGEQGVTFVPGQIVQTEEGPRFVAPDLTDTPEGEVEFSVQGFEVTPEELRLLRPRYLNYNADVQHQGESSIDARMLRQLSEAGLSVGRKAIADLPSVDVDVDPKAVALEQALVMAEKLGLHGVTAVKMAQIVSTVAQLARNIVVQQEQRLEEDRVESRLANGGEYSSGNNDDNKERDGERDDEEWLKDTVRVALASAILAIVNQPEENGNDAKRKDLVYSSIGEAFNVLLRQRSTNSIEASVEEILRILLVPQNRSDLCRSALLDLIDNRNNNKVDILRSTLISQPLREDVVLDRLSMVLEEEYGKDLIGPAFRTVSRNDPELVSRVLRKVSEEVSTIVTEREAAESVHKAIVHAVRETSEIHVQELLNDNKGGNVREMLLQAVGLARALGMSSIASSLLAVISDEKSTRALASDRVTLDVLKRLTVMRKLAEERPPFMNALTQLCSDPELARTDPRLRTLVRESAALMIVPEEGPLQSSADVPSVLLRSDNSLAMEEFLLRRNHKPSAIFMILKQGLQAVVPREASRSVLTGEVAYTVLDEDGIHHFEPLHVFSALQLARPTAHRFSMYCCPVAREEEVDAEMSTFTGTISLASSLDGFPTYAKQDCNGVVLSRSDRSFGYSGSRENTPSLRRLTNFQDHSCERKSLDNYIVVKDYKNETDGFSVSIGDIVEALEYADPAKKIKLDPDLEIGDVGEVLDNSAAWHKLSVRPRRKHADPRSRNVSRSPSDTNFQRVYVRTVDSREGWLPMSILMQTALSEESALGHRPEDSQYRREAVVKELVETEEEFGRDLQQVVERYLKPLDNPDVPRAVRDNKDIIFTNLKQIADFHNTSFGRVLIEGVKYYADQPRMLGKTFLRLERDFDKHVAYCRDEPAAQEFLQMNDVVREYFEELSQTLRDDKSLSEHLKLPIQRINDYQLLLKELVKYSTRLGENCDDLQKALELMLGIPHRATDNKFISNIEGYKGNIHKLGRLLTHEWYTVIDKDGKSKERYLFLFKARILVCKVRRISEDRSVFVLKDIIRLPEVEVKDHPGDIRSFELHNPASPAYPITLIAHKDPVKAYWLREIRQYASDVVALAEHAADDLQLTEVPETREERANPQKVTSNPGNPGKENPGAEKARGNPGPNPGEKEAAEKRKDNPGHNPDSKQAKVEEEGADMSRRYSASRFSSSSKVVEEYSSVSSSQIGTSTYVESSSSAVKMEASSYQAGNSIETRTSMAKIEGGGGIGKPVFVKTLEGSSVEPIPENNVELIHAVAGEMAVFECTLLYTDSTTRVQWLKDNKPLEDRLADRLTASATGKTFRLTLQNVLESDSGIYIARAMNSEGQSTCTAQLIVQQLTPEEKKARAEANAPIFLVRLKDTELMENTYLRFMVKVKGDPNPEMKFYKDNVLIDSNHPRVKIVTEQGDKGFYELILEDVQKQDAGKYSCTAKNKFGETSCEASVTVSDEKMLYLPEDFLEPGMEPRFTWLRDGKPFDPEERFKVLFKDNEDTLALVFQHVKPEDAGLYTCVAQTSTGNISCSAELTVQGAVNQLLKDPERPKLCSEAKHSEVSAGGSAMLELQIRGYPKPDIKWTKDGQEIVAGGKYKYLWEDEESMSLVIKNVTAKDAGVYTIRAKNELGEDTTQIELIVKSAPKITRRQTDTTCIVDETLTMTVEIEATPAPEVKWYKDGQEIKENNRITIEREGNETYKLTIKNARLDDTGSYSIVARNEVNQTTEIWKLKVLSPPRIRKGLGEPVIIDQGANLVLTVEVDSVMPPSIKWYRDGEPVVEDNRIKMTKEGNRFVLRIVNTVSEDAGFYKAEITSDHGVVTDQTRIRVKGIPRFKTKMYDVTVNEGTKDIEFKVEIDGCPQPSIHWYIDDVEITEKRKEFVRKEEEESCTLIISEAKTELKGRYTCKLKNEFGEVKSSSTLIVNSRPRLLKKLADQRIKEGDTLKLIFEVAGTPDPQVKWYKDGQEVSADARIKITRDSKRQENYDLTVTLVKGSDAGIYEVRAENELGFVTSKSKVLIMTKTEESVEEKMEMTKETIEKISIDEEETNLQKIEEKEIETKKEYAEESGGAEGRVRLEKQNVQVTRGQGDTITISVASTTTHEAILTGPDESHTISKMTATKVECQELNTTDGPGVEEIATYSYSVQEETVQKPQNGVLIEEFSEGSESQENRSRLRVNRGVSIVSVSDDESTLKAISRDISAEDVHQAESYQEDVKLVNGSYEELNGNGSLIEEKITEKPYRASLITETIAEERSLEESTRSNRQNGGDGSKRKSVEQISPTIEDVKLSKRKIERVNSISTAEKVVEMNLEERRFSVQNGVSRQSSRTDSSRKILGRSVSRETESKAGEEEREEVDEELEALLDRVKRQRSVLGDILEKEQSRDNILGKGQPSETDSLEKESSKADILERESTEESAPPHIIKSTLADKTVYETQTIVFEVEATSLPRADAKWFKDGKPLRSGERVRIESSGERFRMELSKIIIEDEGVYTCSFSNKLGEDMTEGYLTVQTVDELRRPKFIETLQDVDVANGKSGMFKAMFTADPVPDITWYFKGDEIHSEDSRLKITVDNKPGSDKLTETTVTLSVPKCSKDDTGEYTLKLKNKYGEAESNAFLNLLLCPEIQELNDVTTNVGESLAWQAIIKGNPKPDITWSKDGKVLEKGERYDFEEDKRNNKFTLVIKEVEIDDKGAYQVTAKNYLGEASAQAILTPYSETPIFSEILPKKPVECKDRSDVEFKVRCSGIPRPNLKWLRCNEEIREDDRYKIVIQEDGNNVESVCSITTFCPSDVGKITCRASNIYGSAQTSCDLLVQLITPSFVNLLPKSTEVDEGGCLELKAKIDGSPMPEISWYKDGEKIVPDEHTRIEILPDGTTKLIIDCVQPLDCGAYKLVINNSTGEQSSLCAVAIKPERRKPSFSKSLEDVKIVVGEPLKLEAQVVAFPNPEVQWFKNGIPLRQTKEMYFINEPIGIIGLRIDSCRPEDAGTYSMTVSNSLGETTGTAKVEIEEKERRPEFVVNLQPLSVMEGFPAKMEVKVLGKPTPRLQWFKNGEEIVPDGKRVKAVSMADGSQALIIEKATPEDAGEYQVIAGNTEGTSSCKGTISVVGKLQSDVSEQKPGFVNPMRDVYVEEGQPLNLSVSFVGNPIPDVNWSKDGAPLQPSDRFTITCDGKKTELEINPCEGKDAGVYECRISNPLGEDSTRSTANVRKIFQPPSFIHAFKDLQQLPTFDAKFLARVSGVPRPDITWYVNEKPIVQDDDKYKIKRDGDACCLYVKDCTYDDSGVYKCRAVNKGGEAECAANLTIVDEIGKIQKFEPPSFLKRIGDCEMYKGMPAKFTACVTGIPEPDFEWFHNGDKMWQTDRIRMDQEGSLLRLTINNVDELDAGKYTLKISNPHGEDSCTADLIYETLEPRAKKSLGDQYADFDKYRKSGIPLPLADRPIISRMMDRHLTLSWKPSIPIGSRIPVTYQIEMCELPDGDWFTARTGIRSCVCDIRNLEPFRDYKFRIRVENKYGISDPSPYAQTYRAKLEPDPPKFFPYLPPGIDFRPETSPYFPKDFDIERPPHDNYAQAPRFLRQEHDTQYGVKNHNCNLFWFVYGYPKPKMTYYFNDQPIESGGRYDQSYTRNGQATLFINRMLERDEGLYEAVASNEHGEARQRVCLRIAEYPTFIHRPEETIVMIRRIGQLTARVTGVPYPEIKWYKDWKPLTTSSRIRIEFKEPDTSLLIISDTMVKDEGLYSVSARNVAGSISCSVMLHVEENEHEYGYRTYRRKLEVKPCRDKPLNELYDLGDELGRGTQGVTYHAVERSTGKNYAAKVMHGKGELKPYMHNEIEVMNNLNHRKLLRLHDAYETDTSVTLVIELAAGGELVDTLTKQAYYTEAEIAGYIRQLLWGLEYMHSNQYAHLGLTLGDLLISHTGGDDLKICDFGLARRISHAKMMTLLYGMPEYVAPEVTNNEGVSFSADMWSVGIITYILLSGISPFRGNNDKETLMKIREGKWEFDDRWKNISEDGKDFIRSLLMYNVERRMDVTAALAHPWLTYADKSPLNFYKIPSENLKNYYKLYRDWYNNASCRTWFRRRKLNTAFEHPSKMVYPPGHRYTPEPEDRPYSPLKKPAAKPWENQINEREPIDTEIGIIRSESHYQNGPDTYLLQLRDTDFPVRLREYMKVACNRSPGFSRTITEENFDWRTPIIRERRRFTDIMDEEIDDERRARINRYGSPDNFTLRRLKHELGTRLDSYAEAEAMLESKKEGHLPFFREKPQIKPIEEGKPAQLACLAVGSPKPLIQWYKNDMMVQETNRIKITEDQDGRSILSFNPTKEHDVGSYKVVARNSLGQTVVRTRIVEAFVPSGPDSPELVDVSDTEILVRWKQPKHDGNSPVLCYNLQYKEGDSIDWIDIASNIDHEFYLIRNLKADTTYNFRLAARNRIGWSEKGIPSKLIKTRLPGCPKVQITQAMKHLQELTESGQEIVLDEDKPHMDYSVEEHPIEWSTDTNFSSKYSFISEIYRGQFSVVAKGVDKGTDRIIVAKILELKTETEKQVNREFEALRSLRHERIAMLEAAYKAQGSPIAVFILEKLQGADILTYFSSRHEYTENCVAVAITQILDGLQYLHWRGYSHLDIQPDNIVMSNVRSVQVKLVDMGSARLVSKLGTLVPKAGHPEYRAPEVYNEEPAHPQTDIWMVGVLMYILLSGISPFRGKDPDETRQNILFVRYRFEYLYKELSQEATRFLMLVFKRAPSKRPLVEECHEHRWLQPSDFMIKKRERAVFLGNRLKEYNEQYHEEKSNIASQNQSLASESLLGSSQKLIRSNSIQEELLTTF</sequence>
<feature type="domain" description="Ig-like" evidence="19">
    <location>
        <begin position="3604"/>
        <end position="3700"/>
    </location>
</feature>
<keyword evidence="11" id="KW-0514">Muscle protein</keyword>
<keyword evidence="10" id="KW-1015">Disulfide bond</keyword>
<dbReference type="PANTHER" id="PTHR47633:SF3">
    <property type="entry name" value="STRIATED MUSCLE PREFERENTIALLY EXPRESSED PROTEIN KINASE"/>
    <property type="match status" value="1"/>
</dbReference>
<dbReference type="GO" id="GO:0005524">
    <property type="term" value="F:ATP binding"/>
    <property type="evidence" value="ECO:0007669"/>
    <property type="project" value="UniProtKB-KW"/>
</dbReference>
<dbReference type="GO" id="GO:0005085">
    <property type="term" value="F:guanyl-nucleotide exchange factor activity"/>
    <property type="evidence" value="ECO:0007669"/>
    <property type="project" value="InterPro"/>
</dbReference>
<dbReference type="GO" id="GO:0040017">
    <property type="term" value="P:positive regulation of locomotion"/>
    <property type="evidence" value="ECO:0007669"/>
    <property type="project" value="UniProtKB-ARBA"/>
</dbReference>
<dbReference type="FunFam" id="2.60.40.10:FF:000940">
    <property type="entry name" value="Muscle M-line assembly protein unc-89"/>
    <property type="match status" value="1"/>
</dbReference>
<keyword evidence="7" id="KW-0547">Nucleotide-binding</keyword>
<dbReference type="PROSITE" id="PS50011">
    <property type="entry name" value="PROTEIN_KINASE_DOM"/>
    <property type="match status" value="2"/>
</dbReference>
<dbReference type="InterPro" id="IPR035899">
    <property type="entry name" value="DBL_dom_sf"/>
</dbReference>
<keyword evidence="9" id="KW-0175">Coiled coil</keyword>
<dbReference type="GO" id="GO:0003779">
    <property type="term" value="F:actin binding"/>
    <property type="evidence" value="ECO:0007669"/>
    <property type="project" value="UniProtKB-ARBA"/>
</dbReference>
<dbReference type="Pfam" id="PF00621">
    <property type="entry name" value="RhoGEF"/>
    <property type="match status" value="1"/>
</dbReference>
<feature type="domain" description="Ig-like" evidence="19">
    <location>
        <begin position="2437"/>
        <end position="2526"/>
    </location>
</feature>
<feature type="domain" description="Fibronectin type-III" evidence="20">
    <location>
        <begin position="5237"/>
        <end position="5331"/>
    </location>
</feature>
<feature type="compositionally biased region" description="Polar residues" evidence="15">
    <location>
        <begin position="3205"/>
        <end position="3216"/>
    </location>
</feature>
<dbReference type="GO" id="GO:0045214">
    <property type="term" value="P:sarcomere organization"/>
    <property type="evidence" value="ECO:0007669"/>
    <property type="project" value="UniProtKB-ARBA"/>
</dbReference>
<evidence type="ECO:0000256" key="4">
    <source>
        <dbReference type="ARBA" id="ARBA00022443"/>
    </source>
</evidence>
<dbReference type="InterPro" id="IPR003961">
    <property type="entry name" value="FN3_dom"/>
</dbReference>
<feature type="domain" description="Ig-like" evidence="19">
    <location>
        <begin position="3802"/>
        <end position="3891"/>
    </location>
</feature>
<dbReference type="FunFam" id="2.60.40.10:FF:001036">
    <property type="entry name" value="Muscle M-line assembly protein unc-89"/>
    <property type="match status" value="1"/>
</dbReference>
<dbReference type="InterPro" id="IPR036116">
    <property type="entry name" value="FN3_sf"/>
</dbReference>
<evidence type="ECO:0000256" key="11">
    <source>
        <dbReference type="ARBA" id="ARBA00023179"/>
    </source>
</evidence>
<feature type="domain" description="Ig-like" evidence="19">
    <location>
        <begin position="2142"/>
        <end position="2231"/>
    </location>
</feature>
<dbReference type="FunFam" id="2.60.40.10:FF:001381">
    <property type="entry name" value="Uncharacterized protein, isoform C"/>
    <property type="match status" value="1"/>
</dbReference>
<feature type="domain" description="Ig-like" evidence="19">
    <location>
        <begin position="2814"/>
        <end position="2905"/>
    </location>
</feature>
<feature type="region of interest" description="Disordered" evidence="15">
    <location>
        <begin position="3205"/>
        <end position="3244"/>
    </location>
</feature>
<dbReference type="InterPro" id="IPR011009">
    <property type="entry name" value="Kinase-like_dom_sf"/>
</dbReference>
<dbReference type="SMART" id="SM00220">
    <property type="entry name" value="S_TKc"/>
    <property type="match status" value="2"/>
</dbReference>
<dbReference type="FunFam" id="2.30.29.30:FF:000519">
    <property type="entry name" value="Muscle M-line assembly protein unc-89-like Protein"/>
    <property type="match status" value="1"/>
</dbReference>
<dbReference type="PROSITE" id="PS50003">
    <property type="entry name" value="PH_DOMAIN"/>
    <property type="match status" value="1"/>
</dbReference>
<dbReference type="PROSITE" id="PS50835">
    <property type="entry name" value="IG_LIKE"/>
    <property type="match status" value="19"/>
</dbReference>
<keyword evidence="12" id="KW-0539">Nucleus</keyword>
<dbReference type="EnsemblMetazoa" id="XM_006562131">
    <property type="protein sequence ID" value="XP_006562194"/>
    <property type="gene ID" value="LOC408830"/>
</dbReference>
<dbReference type="InterPro" id="IPR007110">
    <property type="entry name" value="Ig-like_dom"/>
</dbReference>
<keyword evidence="5" id="KW-0963">Cytoplasm</keyword>
<dbReference type="SMART" id="SM00408">
    <property type="entry name" value="IGc2"/>
    <property type="match status" value="21"/>
</dbReference>
<dbReference type="CDD" id="cd00160">
    <property type="entry name" value="RhoGEF"/>
    <property type="match status" value="1"/>
</dbReference>
<dbReference type="SUPFAM" id="SSF50729">
    <property type="entry name" value="PH domain-like"/>
    <property type="match status" value="1"/>
</dbReference>
<proteinExistence type="inferred from homology"/>
<evidence type="ECO:0000313" key="22">
    <source>
        <dbReference type="Proteomes" id="UP000005203"/>
    </source>
</evidence>
<evidence type="ECO:0000313" key="21">
    <source>
        <dbReference type="EnsemblMetazoa" id="XP_006562194"/>
    </source>
</evidence>
<dbReference type="SUPFAM" id="SSF56112">
    <property type="entry name" value="Protein kinase-like (PK-like)"/>
    <property type="match status" value="2"/>
</dbReference>
<comment type="similarity">
    <text evidence="3">Belongs to the protein kinase superfamily. CAMK Ser/Thr protein kinase family.</text>
</comment>
<dbReference type="PROSITE" id="PS50010">
    <property type="entry name" value="DH_2"/>
    <property type="match status" value="1"/>
</dbReference>
<evidence type="ECO:0000256" key="3">
    <source>
        <dbReference type="ARBA" id="ARBA00006692"/>
    </source>
</evidence>
<feature type="domain" description="Ig-like" evidence="19">
    <location>
        <begin position="5141"/>
        <end position="5230"/>
    </location>
</feature>
<feature type="compositionally biased region" description="Basic and acidic residues" evidence="15">
    <location>
        <begin position="3285"/>
        <end position="3301"/>
    </location>
</feature>
<dbReference type="RefSeq" id="XP_006562194.1">
    <property type="nucleotide sequence ID" value="XM_006562131.3"/>
</dbReference>
<dbReference type="OrthoDB" id="2570713at2759"/>
<keyword evidence="8" id="KW-0067">ATP-binding</keyword>
<feature type="domain" description="Ig-like" evidence="19">
    <location>
        <begin position="3704"/>
        <end position="3794"/>
    </location>
</feature>
<feature type="region of interest" description="Disordered" evidence="15">
    <location>
        <begin position="4982"/>
        <end position="5003"/>
    </location>
</feature>
<feature type="region of interest" description="Disordered" evidence="15">
    <location>
        <begin position="1048"/>
        <end position="1078"/>
    </location>
</feature>
<dbReference type="FunFam" id="2.60.40.10:FF:000802">
    <property type="entry name" value="Muscle M-line assembly protein unc-89"/>
    <property type="match status" value="1"/>
</dbReference>
<dbReference type="GO" id="GO:0060298">
    <property type="term" value="P:positive regulation of sarcomere organization"/>
    <property type="evidence" value="ECO:0007669"/>
    <property type="project" value="UniProtKB-ARBA"/>
</dbReference>
<protein>
    <submittedName>
        <fullName evidence="23">Obscurin isoform X1</fullName>
    </submittedName>
</protein>
<dbReference type="Pfam" id="PF22697">
    <property type="entry name" value="SOS1_NGEF_PH"/>
    <property type="match status" value="1"/>
</dbReference>
<keyword evidence="22" id="KW-1185">Reference proteome</keyword>
<evidence type="ECO:0000256" key="6">
    <source>
        <dbReference type="ARBA" id="ARBA00022737"/>
    </source>
</evidence>
<dbReference type="Gene3D" id="1.10.510.10">
    <property type="entry name" value="Transferase(Phosphotransferase) domain 1"/>
    <property type="match status" value="2"/>
</dbReference>
<dbReference type="InterPro" id="IPR000219">
    <property type="entry name" value="DH_dom"/>
</dbReference>
<dbReference type="SMART" id="SM00409">
    <property type="entry name" value="IG"/>
    <property type="match status" value="21"/>
</dbReference>
<evidence type="ECO:0000256" key="8">
    <source>
        <dbReference type="ARBA" id="ARBA00022840"/>
    </source>
</evidence>
<dbReference type="SUPFAM" id="SSF48726">
    <property type="entry name" value="Immunoglobulin"/>
    <property type="match status" value="21"/>
</dbReference>
<evidence type="ECO:0000259" key="16">
    <source>
        <dbReference type="PROSITE" id="PS50003"/>
    </source>
</evidence>
<dbReference type="CDD" id="cd13325">
    <property type="entry name" value="PH_unc89"/>
    <property type="match status" value="1"/>
</dbReference>
<comment type="subcellular location">
    <subcellularLocation>
        <location evidence="2">Cytoplasm</location>
        <location evidence="2">Myofibril</location>
        <location evidence="2">Sarcomere</location>
        <location evidence="2">I band</location>
    </subcellularLocation>
    <subcellularLocation>
        <location evidence="14">Cytoplasm</location>
        <location evidence="14">Myofibril</location>
        <location evidence="14">Sarcomere</location>
        <location evidence="14">M line</location>
    </subcellularLocation>
    <subcellularLocation>
        <location evidence="1">Nucleus</location>
    </subcellularLocation>
</comment>
<dbReference type="InterPro" id="IPR013783">
    <property type="entry name" value="Ig-like_fold"/>
</dbReference>
<dbReference type="InterPro" id="IPR013098">
    <property type="entry name" value="Ig_I-set"/>
</dbReference>